<dbReference type="Pfam" id="PF07721">
    <property type="entry name" value="TPR_4"/>
    <property type="match status" value="2"/>
</dbReference>
<evidence type="ECO:0000313" key="2">
    <source>
        <dbReference type="EMBL" id="GAA0327427.1"/>
    </source>
</evidence>
<organism evidence="2 3">
    <name type="scientific">Streptomyces polychromogenes</name>
    <dbReference type="NCBI Taxonomy" id="67342"/>
    <lineage>
        <taxon>Bacteria</taxon>
        <taxon>Bacillati</taxon>
        <taxon>Actinomycetota</taxon>
        <taxon>Actinomycetes</taxon>
        <taxon>Kitasatosporales</taxon>
        <taxon>Streptomycetaceae</taxon>
        <taxon>Streptomyces</taxon>
    </lineage>
</organism>
<dbReference type="Proteomes" id="UP001501867">
    <property type="component" value="Unassembled WGS sequence"/>
</dbReference>
<evidence type="ECO:0000313" key="3">
    <source>
        <dbReference type="Proteomes" id="UP001501867"/>
    </source>
</evidence>
<protein>
    <recommendedName>
        <fullName evidence="4">Tetratricopeptide repeat protein</fullName>
    </recommendedName>
</protein>
<reference evidence="2 3" key="1">
    <citation type="journal article" date="2019" name="Int. J. Syst. Evol. Microbiol.">
        <title>The Global Catalogue of Microorganisms (GCM) 10K type strain sequencing project: providing services to taxonomists for standard genome sequencing and annotation.</title>
        <authorList>
            <consortium name="The Broad Institute Genomics Platform"/>
            <consortium name="The Broad Institute Genome Sequencing Center for Infectious Disease"/>
            <person name="Wu L."/>
            <person name="Ma J."/>
        </authorList>
    </citation>
    <scope>NUCLEOTIDE SEQUENCE [LARGE SCALE GENOMIC DNA]</scope>
    <source>
        <strain evidence="2 3">JCM 4505</strain>
    </source>
</reference>
<proteinExistence type="predicted"/>
<sequence length="176" mass="19530">MIGPDQVRQSKPEAPLTEQQQEASEDAVMTRIGQAVILLHAGDREEARNRLREIWSEIGEDGDSLHRCTLAHYMADTQDDPGDELAWDLRALSAADGLGEAVRDFYPSLHLSLAADYVKLDRPEAARVHLARARAATRALPDDRYGTGVRNAIARLERRLEEEAGPGPRPFPEQSP</sequence>
<keyword evidence="3" id="KW-1185">Reference proteome</keyword>
<accession>A0ABN0W786</accession>
<comment type="caution">
    <text evidence="2">The sequence shown here is derived from an EMBL/GenBank/DDBJ whole genome shotgun (WGS) entry which is preliminary data.</text>
</comment>
<dbReference type="EMBL" id="BAAABV010000043">
    <property type="protein sequence ID" value="GAA0327427.1"/>
    <property type="molecule type" value="Genomic_DNA"/>
</dbReference>
<dbReference type="InterPro" id="IPR011717">
    <property type="entry name" value="TPR-4"/>
</dbReference>
<name>A0ABN0W786_9ACTN</name>
<dbReference type="RefSeq" id="WP_344170901.1">
    <property type="nucleotide sequence ID" value="NZ_BAAABV010000043.1"/>
</dbReference>
<evidence type="ECO:0008006" key="4">
    <source>
        <dbReference type="Google" id="ProtNLM"/>
    </source>
</evidence>
<gene>
    <name evidence="2" type="ORF">GCM10010302_78050</name>
</gene>
<feature type="region of interest" description="Disordered" evidence="1">
    <location>
        <begin position="1"/>
        <end position="26"/>
    </location>
</feature>
<evidence type="ECO:0000256" key="1">
    <source>
        <dbReference type="SAM" id="MobiDB-lite"/>
    </source>
</evidence>